<dbReference type="SUPFAM" id="SSF74982">
    <property type="entry name" value="Small protein B (SmpB)"/>
    <property type="match status" value="1"/>
</dbReference>
<dbReference type="Pfam" id="PF01668">
    <property type="entry name" value="SmpB"/>
    <property type="match status" value="1"/>
</dbReference>
<organism evidence="4">
    <name type="scientific">uncultured Anaerotruncus sp</name>
    <dbReference type="NCBI Taxonomy" id="905011"/>
    <lineage>
        <taxon>Bacteria</taxon>
        <taxon>Bacillati</taxon>
        <taxon>Bacillota</taxon>
        <taxon>Clostridia</taxon>
        <taxon>Eubacteriales</taxon>
        <taxon>Oscillospiraceae</taxon>
        <taxon>Anaerotruncus</taxon>
        <taxon>environmental samples</taxon>
    </lineage>
</organism>
<comment type="similarity">
    <text evidence="3">Belongs to the SmpB family.</text>
</comment>
<dbReference type="AlphaFoldDB" id="A0A1C6FMH8"/>
<dbReference type="GO" id="GO:0003723">
    <property type="term" value="F:RNA binding"/>
    <property type="evidence" value="ECO:0007669"/>
    <property type="project" value="UniProtKB-UniRule"/>
</dbReference>
<dbReference type="PANTHER" id="PTHR30308">
    <property type="entry name" value="TMRNA-BINDING COMPONENT OF TRANS-TRANSLATION TAGGING COMPLEX"/>
    <property type="match status" value="1"/>
</dbReference>
<evidence type="ECO:0000256" key="1">
    <source>
        <dbReference type="ARBA" id="ARBA00022490"/>
    </source>
</evidence>
<keyword evidence="1 3" id="KW-0963">Cytoplasm</keyword>
<dbReference type="GO" id="GO:0005829">
    <property type="term" value="C:cytosol"/>
    <property type="evidence" value="ECO:0007669"/>
    <property type="project" value="TreeGrafter"/>
</dbReference>
<dbReference type="CDD" id="cd09294">
    <property type="entry name" value="SmpB"/>
    <property type="match status" value="1"/>
</dbReference>
<sequence>MEQKKQLRTIAQNKKARHDYFVIESIEAGISLAGTEVKSLRAGNVNLKDSWCDIYKGEVFLRGMHISPYEKGNIFNRDPVRERKLLLHKREIYRLLGQIKQEGLTLIPLSLYFKGQHVKVQLGLCKGKKLYDKRADMANKAAKRDIQRALKERSR</sequence>
<proteinExistence type="inferred from homology"/>
<dbReference type="HAMAP" id="MF_00023">
    <property type="entry name" value="SmpB"/>
    <property type="match status" value="1"/>
</dbReference>
<reference evidence="4" key="1">
    <citation type="submission" date="2015-09" db="EMBL/GenBank/DDBJ databases">
        <authorList>
            <consortium name="Pathogen Informatics"/>
        </authorList>
    </citation>
    <scope>NUCLEOTIDE SEQUENCE</scope>
    <source>
        <strain evidence="4">2789STDY5834896</strain>
    </source>
</reference>
<comment type="subcellular location">
    <subcellularLocation>
        <location evidence="3">Cytoplasm</location>
    </subcellularLocation>
    <text evidence="3">The tmRNA-SmpB complex associates with stalled 70S ribosomes.</text>
</comment>
<evidence type="ECO:0000256" key="3">
    <source>
        <dbReference type="HAMAP-Rule" id="MF_00023"/>
    </source>
</evidence>
<dbReference type="NCBIfam" id="NF003843">
    <property type="entry name" value="PRK05422.1"/>
    <property type="match status" value="1"/>
</dbReference>
<dbReference type="InterPro" id="IPR023620">
    <property type="entry name" value="SmpB"/>
</dbReference>
<dbReference type="InterPro" id="IPR020081">
    <property type="entry name" value="SsrA-bd_prot_CS"/>
</dbReference>
<dbReference type="PANTHER" id="PTHR30308:SF2">
    <property type="entry name" value="SSRA-BINDING PROTEIN"/>
    <property type="match status" value="1"/>
</dbReference>
<dbReference type="GO" id="GO:0070930">
    <property type="term" value="P:trans-translation-dependent protein tagging"/>
    <property type="evidence" value="ECO:0007669"/>
    <property type="project" value="TreeGrafter"/>
</dbReference>
<evidence type="ECO:0000256" key="2">
    <source>
        <dbReference type="ARBA" id="ARBA00022884"/>
    </source>
</evidence>
<dbReference type="GO" id="GO:0070929">
    <property type="term" value="P:trans-translation"/>
    <property type="evidence" value="ECO:0007669"/>
    <property type="project" value="UniProtKB-UniRule"/>
</dbReference>
<dbReference type="NCBIfam" id="TIGR00086">
    <property type="entry name" value="smpB"/>
    <property type="match status" value="1"/>
</dbReference>
<evidence type="ECO:0000313" key="4">
    <source>
        <dbReference type="EMBL" id="SCJ34333.1"/>
    </source>
</evidence>
<accession>A0A1C6FMH8</accession>
<dbReference type="PROSITE" id="PS01317">
    <property type="entry name" value="SSRP"/>
    <property type="match status" value="1"/>
</dbReference>
<comment type="function">
    <text evidence="3">Required for rescue of stalled ribosomes mediated by trans-translation. Binds to transfer-messenger RNA (tmRNA), required for stable association of tmRNA with ribosomes. tmRNA and SmpB together mimic tRNA shape, replacing the anticodon stem-loop with SmpB. tmRNA is encoded by the ssrA gene; the 2 termini fold to resemble tRNA(Ala) and it encodes a 'tag peptide', a short internal open reading frame. During trans-translation Ala-aminoacylated tmRNA acts like a tRNA, entering the A-site of stalled ribosomes, displacing the stalled mRNA. The ribosome then switches to translate the ORF on the tmRNA; the nascent peptide is terminated with the 'tag peptide' encoded by the tmRNA and targeted for degradation. The ribosome is freed to recommence translation, which seems to be the essential function of trans-translation.</text>
</comment>
<protein>
    <recommendedName>
        <fullName evidence="3">SsrA-binding protein</fullName>
    </recommendedName>
    <alternativeName>
        <fullName evidence="3">Small protein B</fullName>
    </alternativeName>
</protein>
<keyword evidence="2 3" id="KW-0694">RNA-binding</keyword>
<name>A0A1C6FMH8_9FIRM</name>
<dbReference type="Gene3D" id="2.40.280.10">
    <property type="match status" value="1"/>
</dbReference>
<gene>
    <name evidence="3 4" type="primary">smpB</name>
    <name evidence="4" type="ORF">SAMEA3545359_00041</name>
</gene>
<dbReference type="EMBL" id="FMHG01000001">
    <property type="protein sequence ID" value="SCJ34333.1"/>
    <property type="molecule type" value="Genomic_DNA"/>
</dbReference>
<dbReference type="InterPro" id="IPR000037">
    <property type="entry name" value="SsrA-bd_prot"/>
</dbReference>